<feature type="transmembrane region" description="Helical" evidence="5">
    <location>
        <begin position="12"/>
        <end position="31"/>
    </location>
</feature>
<feature type="transmembrane region" description="Helical" evidence="5">
    <location>
        <begin position="134"/>
        <end position="152"/>
    </location>
</feature>
<dbReference type="PANTHER" id="PTHR21324:SF2">
    <property type="entry name" value="EG:22E5.9 PROTEIN"/>
    <property type="match status" value="1"/>
</dbReference>
<comment type="caution">
    <text evidence="7">The sequence shown here is derived from an EMBL/GenBank/DDBJ whole genome shotgun (WGS) entry which is preliminary data.</text>
</comment>
<keyword evidence="3 5" id="KW-1133">Transmembrane helix</keyword>
<keyword evidence="4 5" id="KW-0472">Membrane</keyword>
<dbReference type="PANTHER" id="PTHR21324">
    <property type="entry name" value="FASTING-INDUCIBLE INTEGRAL MEMBRANE PROTEIN TM6P1-RELATED"/>
    <property type="match status" value="1"/>
</dbReference>
<evidence type="ECO:0000256" key="5">
    <source>
        <dbReference type="SAM" id="Phobius"/>
    </source>
</evidence>
<evidence type="ECO:0000256" key="1">
    <source>
        <dbReference type="ARBA" id="ARBA00004127"/>
    </source>
</evidence>
<dbReference type="InterPro" id="IPR019402">
    <property type="entry name" value="CWH43_N"/>
</dbReference>
<sequence>MGDVTRRLRRTAPVVASGTVVLTLVICYIVAKTNNIYVGGLTWPYFSDLGRDSPGYYVFCLGLTIVAIALCATWYLNYKFQSSALRIPTLLGSVSPFVDWTARACTVIGIISTIGLPTLAFFSTATHPSLHNNAAYWFFMLETIAIFLNTYVSYRLVKSAKVPDITAGEIPVISDLEDIDAETKLYGMQQTLRLQGVCSALFFVAFLLYLPIGLTVVQPFKRLTIAQCLERDLGDTYCTMTMRFDDFYTKLWNYEDDYSATQMRAGAQLTCILTLVGYSISFLTHDMDVLTKDRDRVATFEASTGIQTNNGHFCVIPLLMSPDRQSNTRGSTDFISSTKTQ</sequence>
<reference evidence="7 8" key="1">
    <citation type="journal article" date="2017" name="Genome Biol. Evol.">
        <title>Phytophthora megakarya and P. palmivora, closely related causal agents of cacao black pod rot, underwent increases in genome sizes and gene numbers by different mechanisms.</title>
        <authorList>
            <person name="Ali S.S."/>
            <person name="Shao J."/>
            <person name="Lary D.J."/>
            <person name="Kronmiller B."/>
            <person name="Shen D."/>
            <person name="Strem M.D."/>
            <person name="Amoako-Attah I."/>
            <person name="Akrofi A.Y."/>
            <person name="Begoude B.A."/>
            <person name="Ten Hoopen G.M."/>
            <person name="Coulibaly K."/>
            <person name="Kebe B.I."/>
            <person name="Melnick R.L."/>
            <person name="Guiltinan M.J."/>
            <person name="Tyler B.M."/>
            <person name="Meinhardt L.W."/>
            <person name="Bailey B.A."/>
        </authorList>
    </citation>
    <scope>NUCLEOTIDE SEQUENCE [LARGE SCALE GENOMIC DNA]</scope>
    <source>
        <strain evidence="8">sbr112.9</strain>
    </source>
</reference>
<dbReference type="OrthoDB" id="191706at2759"/>
<accession>A0A2P4XLW2</accession>
<name>A0A2P4XLW2_9STRA</name>
<organism evidence="7 8">
    <name type="scientific">Phytophthora palmivora</name>
    <dbReference type="NCBI Taxonomy" id="4796"/>
    <lineage>
        <taxon>Eukaryota</taxon>
        <taxon>Sar</taxon>
        <taxon>Stramenopiles</taxon>
        <taxon>Oomycota</taxon>
        <taxon>Peronosporomycetes</taxon>
        <taxon>Peronosporales</taxon>
        <taxon>Peronosporaceae</taxon>
        <taxon>Phytophthora</taxon>
    </lineage>
</organism>
<keyword evidence="2 5" id="KW-0812">Transmembrane</keyword>
<comment type="subcellular location">
    <subcellularLocation>
        <location evidence="1">Endomembrane system</location>
        <topology evidence="1">Multi-pass membrane protein</topology>
    </subcellularLocation>
</comment>
<feature type="domain" description="CWH43-like N-terminal" evidence="6">
    <location>
        <begin position="13"/>
        <end position="183"/>
    </location>
</feature>
<keyword evidence="8" id="KW-1185">Reference proteome</keyword>
<feature type="transmembrane region" description="Helical" evidence="5">
    <location>
        <begin position="194"/>
        <end position="212"/>
    </location>
</feature>
<dbReference type="Pfam" id="PF10277">
    <property type="entry name" value="Frag1"/>
    <property type="match status" value="1"/>
</dbReference>
<dbReference type="AlphaFoldDB" id="A0A2P4XLW2"/>
<evidence type="ECO:0000256" key="2">
    <source>
        <dbReference type="ARBA" id="ARBA00022692"/>
    </source>
</evidence>
<feature type="transmembrane region" description="Helical" evidence="5">
    <location>
        <begin position="97"/>
        <end position="122"/>
    </location>
</feature>
<dbReference type="InterPro" id="IPR050911">
    <property type="entry name" value="DRAM/TMEM150_Autophagy_Mod"/>
</dbReference>
<evidence type="ECO:0000256" key="4">
    <source>
        <dbReference type="ARBA" id="ARBA00023136"/>
    </source>
</evidence>
<dbReference type="GO" id="GO:0012505">
    <property type="term" value="C:endomembrane system"/>
    <property type="evidence" value="ECO:0007669"/>
    <property type="project" value="UniProtKB-SubCell"/>
</dbReference>
<dbReference type="EMBL" id="NCKW01009594">
    <property type="protein sequence ID" value="POM66528.1"/>
    <property type="molecule type" value="Genomic_DNA"/>
</dbReference>
<evidence type="ECO:0000313" key="8">
    <source>
        <dbReference type="Proteomes" id="UP000237271"/>
    </source>
</evidence>
<feature type="transmembrane region" description="Helical" evidence="5">
    <location>
        <begin position="56"/>
        <end position="76"/>
    </location>
</feature>
<protein>
    <recommendedName>
        <fullName evidence="6">CWH43-like N-terminal domain-containing protein</fullName>
    </recommendedName>
</protein>
<proteinExistence type="predicted"/>
<evidence type="ECO:0000313" key="7">
    <source>
        <dbReference type="EMBL" id="POM66528.1"/>
    </source>
</evidence>
<gene>
    <name evidence="7" type="ORF">PHPALM_17600</name>
</gene>
<evidence type="ECO:0000256" key="3">
    <source>
        <dbReference type="ARBA" id="ARBA00022989"/>
    </source>
</evidence>
<evidence type="ECO:0000259" key="6">
    <source>
        <dbReference type="Pfam" id="PF10277"/>
    </source>
</evidence>
<dbReference type="Proteomes" id="UP000237271">
    <property type="component" value="Unassembled WGS sequence"/>
</dbReference>